<name>A0ABD1IHM3_SALDI</name>
<reference evidence="11 12" key="1">
    <citation type="submission" date="2024-06" db="EMBL/GenBank/DDBJ databases">
        <title>A chromosome level genome sequence of Diviner's sage (Salvia divinorum).</title>
        <authorList>
            <person name="Ford S.A."/>
            <person name="Ro D.-K."/>
            <person name="Ness R.W."/>
            <person name="Phillips M.A."/>
        </authorList>
    </citation>
    <scope>NUCLEOTIDE SEQUENCE [LARGE SCALE GENOMIC DNA]</scope>
    <source>
        <strain evidence="11">SAF-2024a</strain>
        <tissue evidence="11">Leaf</tissue>
    </source>
</reference>
<comment type="subcellular location">
    <subcellularLocation>
        <location evidence="2">Membrane</location>
        <topology evidence="2">Single-pass membrane protein</topology>
    </subcellularLocation>
</comment>
<protein>
    <submittedName>
        <fullName evidence="11">Cytochrome P450 71AU50-like isoform X2</fullName>
    </submittedName>
</protein>
<sequence>MELTWFWLTVMAILAGSLVSLAARRRKKTGRLPPGPRGIPILGHLHMLGKNPHQDLHRIAKDHGPIMYMRFGFAPIIVVSSPEAAELFLKTHDLIFASRPPHQASKYLSWDQRNLGFAAYGQYWRNMRKLCTIELLSTLKINSFRPMTREELTLFVESIKEASRQHAAVDLSAKVSSLTAEMSCRMVFGKKYADKDIDERGFKTVIQEGIKLAAVPNLGDFFPFLGVLDLQWLTRKMKALAKVFDDFFEKVIEDHVRAGDRPEQAKDIVDTMMSVMQSGECEFQFD</sequence>
<evidence type="ECO:0000256" key="9">
    <source>
        <dbReference type="ARBA" id="ARBA00023136"/>
    </source>
</evidence>
<keyword evidence="8" id="KW-0503">Monooxygenase</keyword>
<comment type="caution">
    <text evidence="11">The sequence shown here is derived from an EMBL/GenBank/DDBJ whole genome shotgun (WGS) entry which is preliminary data.</text>
</comment>
<keyword evidence="5" id="KW-0479">Metal-binding</keyword>
<organism evidence="11 12">
    <name type="scientific">Salvia divinorum</name>
    <name type="common">Maria pastora</name>
    <name type="synonym">Diviner's sage</name>
    <dbReference type="NCBI Taxonomy" id="28513"/>
    <lineage>
        <taxon>Eukaryota</taxon>
        <taxon>Viridiplantae</taxon>
        <taxon>Streptophyta</taxon>
        <taxon>Embryophyta</taxon>
        <taxon>Tracheophyta</taxon>
        <taxon>Spermatophyta</taxon>
        <taxon>Magnoliopsida</taxon>
        <taxon>eudicotyledons</taxon>
        <taxon>Gunneridae</taxon>
        <taxon>Pentapetalae</taxon>
        <taxon>asterids</taxon>
        <taxon>lamiids</taxon>
        <taxon>Lamiales</taxon>
        <taxon>Lamiaceae</taxon>
        <taxon>Nepetoideae</taxon>
        <taxon>Mentheae</taxon>
        <taxon>Salviinae</taxon>
        <taxon>Salvia</taxon>
        <taxon>Salvia subgen. Calosphace</taxon>
    </lineage>
</organism>
<dbReference type="SUPFAM" id="SSF48264">
    <property type="entry name" value="Cytochrome P450"/>
    <property type="match status" value="1"/>
</dbReference>
<keyword evidence="10" id="KW-0812">Transmembrane</keyword>
<dbReference type="GO" id="GO:0016712">
    <property type="term" value="F:oxidoreductase activity, acting on paired donors, with incorporation or reduction of molecular oxygen, reduced flavin or flavoprotein as one donor, and incorporation of one atom of oxygen"/>
    <property type="evidence" value="ECO:0007669"/>
    <property type="project" value="UniProtKB-ARBA"/>
</dbReference>
<evidence type="ECO:0000313" key="11">
    <source>
        <dbReference type="EMBL" id="KAL1568002.1"/>
    </source>
</evidence>
<keyword evidence="4" id="KW-0349">Heme</keyword>
<dbReference type="PANTHER" id="PTHR47943:SF2">
    <property type="entry name" value="CYTOCHROME P450"/>
    <property type="match status" value="1"/>
</dbReference>
<gene>
    <name evidence="11" type="ORF">AAHA92_03414</name>
</gene>
<evidence type="ECO:0000256" key="7">
    <source>
        <dbReference type="ARBA" id="ARBA00023004"/>
    </source>
</evidence>
<dbReference type="EMBL" id="JBEAFC010000002">
    <property type="protein sequence ID" value="KAL1568002.1"/>
    <property type="molecule type" value="Genomic_DNA"/>
</dbReference>
<comment type="similarity">
    <text evidence="3">Belongs to the cytochrome P450 family.</text>
</comment>
<dbReference type="Pfam" id="PF00067">
    <property type="entry name" value="p450"/>
    <property type="match status" value="1"/>
</dbReference>
<proteinExistence type="inferred from homology"/>
<dbReference type="AlphaFoldDB" id="A0ABD1IHM3"/>
<evidence type="ECO:0000256" key="3">
    <source>
        <dbReference type="ARBA" id="ARBA00010617"/>
    </source>
</evidence>
<evidence type="ECO:0000256" key="8">
    <source>
        <dbReference type="ARBA" id="ARBA00023033"/>
    </source>
</evidence>
<evidence type="ECO:0000256" key="5">
    <source>
        <dbReference type="ARBA" id="ARBA00022723"/>
    </source>
</evidence>
<keyword evidence="12" id="KW-1185">Reference proteome</keyword>
<evidence type="ECO:0000256" key="6">
    <source>
        <dbReference type="ARBA" id="ARBA00023002"/>
    </source>
</evidence>
<dbReference type="InterPro" id="IPR036396">
    <property type="entry name" value="Cyt_P450_sf"/>
</dbReference>
<dbReference type="InterPro" id="IPR002401">
    <property type="entry name" value="Cyt_P450_E_grp-I"/>
</dbReference>
<comment type="cofactor">
    <cofactor evidence="1">
        <name>heme</name>
        <dbReference type="ChEBI" id="CHEBI:30413"/>
    </cofactor>
</comment>
<dbReference type="Gene3D" id="1.10.630.10">
    <property type="entry name" value="Cytochrome P450"/>
    <property type="match status" value="1"/>
</dbReference>
<evidence type="ECO:0000256" key="2">
    <source>
        <dbReference type="ARBA" id="ARBA00004167"/>
    </source>
</evidence>
<keyword evidence="7" id="KW-0408">Iron</keyword>
<dbReference type="Proteomes" id="UP001567538">
    <property type="component" value="Unassembled WGS sequence"/>
</dbReference>
<dbReference type="GO" id="GO:0046872">
    <property type="term" value="F:metal ion binding"/>
    <property type="evidence" value="ECO:0007669"/>
    <property type="project" value="UniProtKB-KW"/>
</dbReference>
<dbReference type="PANTHER" id="PTHR47943">
    <property type="entry name" value="CYTOCHROME P450 93A3-LIKE"/>
    <property type="match status" value="1"/>
</dbReference>
<keyword evidence="9 10" id="KW-0472">Membrane</keyword>
<keyword evidence="10" id="KW-1133">Transmembrane helix</keyword>
<dbReference type="GO" id="GO:0016020">
    <property type="term" value="C:membrane"/>
    <property type="evidence" value="ECO:0007669"/>
    <property type="project" value="UniProtKB-SubCell"/>
</dbReference>
<feature type="transmembrane region" description="Helical" evidence="10">
    <location>
        <begin position="6"/>
        <end position="23"/>
    </location>
</feature>
<evidence type="ECO:0000313" key="12">
    <source>
        <dbReference type="Proteomes" id="UP001567538"/>
    </source>
</evidence>
<evidence type="ECO:0000256" key="4">
    <source>
        <dbReference type="ARBA" id="ARBA00022617"/>
    </source>
</evidence>
<dbReference type="GO" id="GO:0016114">
    <property type="term" value="P:terpenoid biosynthetic process"/>
    <property type="evidence" value="ECO:0007669"/>
    <property type="project" value="UniProtKB-ARBA"/>
</dbReference>
<accession>A0ABD1IHM3</accession>
<dbReference type="PRINTS" id="PR00463">
    <property type="entry name" value="EP450I"/>
</dbReference>
<keyword evidence="6" id="KW-0560">Oxidoreductase</keyword>
<evidence type="ECO:0000256" key="1">
    <source>
        <dbReference type="ARBA" id="ARBA00001971"/>
    </source>
</evidence>
<evidence type="ECO:0000256" key="10">
    <source>
        <dbReference type="SAM" id="Phobius"/>
    </source>
</evidence>
<dbReference type="InterPro" id="IPR001128">
    <property type="entry name" value="Cyt_P450"/>
</dbReference>